<evidence type="ECO:0000313" key="4">
    <source>
        <dbReference type="Proteomes" id="UP000318661"/>
    </source>
</evidence>
<accession>A0A537LJF4</accession>
<proteinExistence type="predicted"/>
<dbReference type="AlphaFoldDB" id="A0A537LJF4"/>
<gene>
    <name evidence="2" type="ORF">E6G98_12745</name>
    <name evidence="1" type="ORF">E6G99_08720</name>
</gene>
<evidence type="ECO:0000313" key="1">
    <source>
        <dbReference type="EMBL" id="TMJ06640.1"/>
    </source>
</evidence>
<comment type="caution">
    <text evidence="2">The sequence shown here is derived from an EMBL/GenBank/DDBJ whole genome shotgun (WGS) entry which is preliminary data.</text>
</comment>
<reference evidence="3 4" key="1">
    <citation type="journal article" date="2019" name="Nat. Microbiol.">
        <title>Mediterranean grassland soil C-N compound turnover is dependent on rainfall and depth, and is mediated by genomically divergent microorganisms.</title>
        <authorList>
            <person name="Diamond S."/>
            <person name="Andeer P.F."/>
            <person name="Li Z."/>
            <person name="Crits-Christoph A."/>
            <person name="Burstein D."/>
            <person name="Anantharaman K."/>
            <person name="Lane K.R."/>
            <person name="Thomas B.C."/>
            <person name="Pan C."/>
            <person name="Northen T.R."/>
            <person name="Banfield J.F."/>
        </authorList>
    </citation>
    <scope>NUCLEOTIDE SEQUENCE [LARGE SCALE GENOMIC DNA]</scope>
    <source>
        <strain evidence="2">NP_1</strain>
        <strain evidence="1">NP_2</strain>
    </source>
</reference>
<sequence length="178" mass="20086">MTATRHDDPPQRWQAVHARTLRLAQRLRDTSVIFRRYAGELKYHPQTGIQGHIGQDLLDAAATMRDVLDEVEALARQWSEEIAWLRSQNSRMPMEDVHQGHTAVRAAIRLVRTALDVFSRAALHPERASLDAPYGHGAPSRVHPGAQCTWVAERAEELAVELASVTLRKENLLLTQPH</sequence>
<dbReference type="EMBL" id="VBAI01000215">
    <property type="protein sequence ID" value="TMJ08106.1"/>
    <property type="molecule type" value="Genomic_DNA"/>
</dbReference>
<dbReference type="Proteomes" id="UP000318661">
    <property type="component" value="Unassembled WGS sequence"/>
</dbReference>
<evidence type="ECO:0008006" key="5">
    <source>
        <dbReference type="Google" id="ProtNLM"/>
    </source>
</evidence>
<name>A0A537LJF4_9BACT</name>
<dbReference type="EMBL" id="VBAJ01000224">
    <property type="protein sequence ID" value="TMJ06640.1"/>
    <property type="molecule type" value="Genomic_DNA"/>
</dbReference>
<protein>
    <recommendedName>
        <fullName evidence="5">Fumarate lyase N-terminal domain-containing protein</fullName>
    </recommendedName>
</protein>
<organism evidence="2 3">
    <name type="scientific">Candidatus Segetimicrobium genomatis</name>
    <dbReference type="NCBI Taxonomy" id="2569760"/>
    <lineage>
        <taxon>Bacteria</taxon>
        <taxon>Bacillati</taxon>
        <taxon>Candidatus Sysuimicrobiota</taxon>
        <taxon>Candidatus Sysuimicrobiia</taxon>
        <taxon>Candidatus Sysuimicrobiales</taxon>
        <taxon>Candidatus Segetimicrobiaceae</taxon>
        <taxon>Candidatus Segetimicrobium</taxon>
    </lineage>
</organism>
<evidence type="ECO:0000313" key="3">
    <source>
        <dbReference type="Proteomes" id="UP000315217"/>
    </source>
</evidence>
<evidence type="ECO:0000313" key="2">
    <source>
        <dbReference type="EMBL" id="TMJ08106.1"/>
    </source>
</evidence>
<dbReference type="Proteomes" id="UP000315217">
    <property type="component" value="Unassembled WGS sequence"/>
</dbReference>